<dbReference type="EC" id="3.6.1.41" evidence="1"/>
<dbReference type="InterPro" id="IPR003607">
    <property type="entry name" value="HD/PDEase_dom"/>
</dbReference>
<dbReference type="GO" id="GO:0008803">
    <property type="term" value="F:bis(5'-nucleosyl)-tetraphosphatase (symmetrical) activity"/>
    <property type="evidence" value="ECO:0007669"/>
    <property type="project" value="UniProtKB-EC"/>
</dbReference>
<dbReference type="InterPro" id="IPR051094">
    <property type="entry name" value="Diverse_Catalytic_Enzymes"/>
</dbReference>
<keyword evidence="5" id="KW-0408">Iron</keyword>
<dbReference type="Proteomes" id="UP000279909">
    <property type="component" value="Unassembled WGS sequence"/>
</dbReference>
<proteinExistence type="predicted"/>
<name>A0A3M8HC57_9BACI</name>
<gene>
    <name evidence="8" type="ORF">EC501_05925</name>
</gene>
<evidence type="ECO:0000256" key="6">
    <source>
        <dbReference type="ARBA" id="ARBA00049417"/>
    </source>
</evidence>
<keyword evidence="3" id="KW-0547">Nucleotide-binding</keyword>
<dbReference type="Gene3D" id="1.10.3210.10">
    <property type="entry name" value="Hypothetical protein af1432"/>
    <property type="match status" value="1"/>
</dbReference>
<comment type="catalytic activity">
    <reaction evidence="6">
        <text>P(1),P(4)-bis(5'-adenosyl) tetraphosphate + H2O = 2 ADP + 2 H(+)</text>
        <dbReference type="Rhea" id="RHEA:24252"/>
        <dbReference type="ChEBI" id="CHEBI:15377"/>
        <dbReference type="ChEBI" id="CHEBI:15378"/>
        <dbReference type="ChEBI" id="CHEBI:58141"/>
        <dbReference type="ChEBI" id="CHEBI:456216"/>
        <dbReference type="EC" id="3.6.1.41"/>
    </reaction>
</comment>
<dbReference type="OrthoDB" id="9782134at2"/>
<evidence type="ECO:0000313" key="8">
    <source>
        <dbReference type="EMBL" id="RND00046.1"/>
    </source>
</evidence>
<dbReference type="CDD" id="cd00077">
    <property type="entry name" value="HDc"/>
    <property type="match status" value="1"/>
</dbReference>
<dbReference type="NCBIfam" id="TIGR00277">
    <property type="entry name" value="HDIG"/>
    <property type="match status" value="1"/>
</dbReference>
<comment type="caution">
    <text evidence="8">The sequence shown here is derived from an EMBL/GenBank/DDBJ whole genome shotgun (WGS) entry which is preliminary data.</text>
</comment>
<dbReference type="PANTHER" id="PTHR35795:SF1">
    <property type="entry name" value="BIS(5'-NUCLEOSYL)-TETRAPHOSPHATASE, SYMMETRICAL"/>
    <property type="match status" value="1"/>
</dbReference>
<evidence type="ECO:0000256" key="2">
    <source>
        <dbReference type="ARBA" id="ARBA00022723"/>
    </source>
</evidence>
<reference evidence="8 9" key="1">
    <citation type="journal article" date="2014" name="Int. J. Syst. Evol. Microbiol.">
        <title>Lysinibacillus halotolerans sp. nov., isolated from saline-alkaline soil.</title>
        <authorList>
            <person name="Kong D."/>
            <person name="Wang Y."/>
            <person name="Zhao B."/>
            <person name="Li Y."/>
            <person name="Song J."/>
            <person name="Zhai Y."/>
            <person name="Zhang C."/>
            <person name="Wang H."/>
            <person name="Chen X."/>
            <person name="Zhao B."/>
            <person name="Ruan Z."/>
        </authorList>
    </citation>
    <scope>NUCLEOTIDE SEQUENCE [LARGE SCALE GENOMIC DNA]</scope>
    <source>
        <strain evidence="8 9">MCCC 1A12703</strain>
    </source>
</reference>
<dbReference type="InterPro" id="IPR006674">
    <property type="entry name" value="HD_domain"/>
</dbReference>
<dbReference type="PROSITE" id="PS51831">
    <property type="entry name" value="HD"/>
    <property type="match status" value="1"/>
</dbReference>
<accession>A0A3M8HC57</accession>
<evidence type="ECO:0000256" key="1">
    <source>
        <dbReference type="ARBA" id="ARBA00012506"/>
    </source>
</evidence>
<protein>
    <recommendedName>
        <fullName evidence="1">bis(5'-nucleosyl)-tetraphosphatase (symmetrical)</fullName>
        <ecNumber evidence="1">3.6.1.41</ecNumber>
    </recommendedName>
</protein>
<dbReference type="GO" id="GO:0000166">
    <property type="term" value="F:nucleotide binding"/>
    <property type="evidence" value="ECO:0007669"/>
    <property type="project" value="UniProtKB-KW"/>
</dbReference>
<keyword evidence="9" id="KW-1185">Reference proteome</keyword>
<dbReference type="Pfam" id="PF01966">
    <property type="entry name" value="HD"/>
    <property type="match status" value="1"/>
</dbReference>
<evidence type="ECO:0000256" key="5">
    <source>
        <dbReference type="ARBA" id="ARBA00023004"/>
    </source>
</evidence>
<feature type="domain" description="HD" evidence="7">
    <location>
        <begin position="18"/>
        <end position="132"/>
    </location>
</feature>
<dbReference type="NCBIfam" id="TIGR00488">
    <property type="entry name" value="bis(5'-nucleosyl)-tetraphosphatase (symmetrical) YqeK"/>
    <property type="match status" value="1"/>
</dbReference>
<keyword evidence="2" id="KW-0479">Metal-binding</keyword>
<dbReference type="SUPFAM" id="SSF109604">
    <property type="entry name" value="HD-domain/PDEase-like"/>
    <property type="match status" value="1"/>
</dbReference>
<keyword evidence="4" id="KW-0378">Hydrolase</keyword>
<evidence type="ECO:0000313" key="9">
    <source>
        <dbReference type="Proteomes" id="UP000279909"/>
    </source>
</evidence>
<dbReference type="AlphaFoldDB" id="A0A3M8HC57"/>
<dbReference type="PANTHER" id="PTHR35795">
    <property type="entry name" value="SLR1885 PROTEIN"/>
    <property type="match status" value="1"/>
</dbReference>
<dbReference type="EMBL" id="RHLQ01000010">
    <property type="protein sequence ID" value="RND00046.1"/>
    <property type="molecule type" value="Genomic_DNA"/>
</dbReference>
<evidence type="ECO:0000256" key="4">
    <source>
        <dbReference type="ARBA" id="ARBA00022801"/>
    </source>
</evidence>
<dbReference type="InterPro" id="IPR005249">
    <property type="entry name" value="YqeK"/>
</dbReference>
<dbReference type="InterPro" id="IPR006675">
    <property type="entry name" value="HDIG_dom"/>
</dbReference>
<evidence type="ECO:0000256" key="3">
    <source>
        <dbReference type="ARBA" id="ARBA00022741"/>
    </source>
</evidence>
<dbReference type="GO" id="GO:0046872">
    <property type="term" value="F:metal ion binding"/>
    <property type="evidence" value="ECO:0007669"/>
    <property type="project" value="UniProtKB-KW"/>
</dbReference>
<organism evidence="8 9">
    <name type="scientific">Lysinibacillus halotolerans</name>
    <dbReference type="NCBI Taxonomy" id="1368476"/>
    <lineage>
        <taxon>Bacteria</taxon>
        <taxon>Bacillati</taxon>
        <taxon>Bacillota</taxon>
        <taxon>Bacilli</taxon>
        <taxon>Bacillales</taxon>
        <taxon>Bacillaceae</taxon>
        <taxon>Lysinibacillus</taxon>
    </lineage>
</organism>
<sequence length="187" mass="21413">MERSDYLSAIKTRMPEKRYIHTIGVMETAIFLAEKYGEDVKSAEVAAILHDIAKYADEEWMNQIVKEKCLDERLLGWGSEILHGPVGAWIAQTEFNITNEDILNAIRFHTTGRANMSKLEKIIYIADMIEPNRKFDRVDELRQMANADLDEAMKACICHTISFLVHTEQAIFPVSIECYNDVISKNA</sequence>
<dbReference type="SMART" id="SM00471">
    <property type="entry name" value="HDc"/>
    <property type="match status" value="1"/>
</dbReference>
<evidence type="ECO:0000259" key="7">
    <source>
        <dbReference type="PROSITE" id="PS51831"/>
    </source>
</evidence>
<dbReference type="RefSeq" id="WP_122971373.1">
    <property type="nucleotide sequence ID" value="NZ_RHLQ01000010.1"/>
</dbReference>